<evidence type="ECO:0000313" key="1">
    <source>
        <dbReference type="EMBL" id="RQP24513.1"/>
    </source>
</evidence>
<name>A0A3N7HRY1_9BURK</name>
<dbReference type="EMBL" id="QUSW01000003">
    <property type="protein sequence ID" value="RQP24513.1"/>
    <property type="molecule type" value="Genomic_DNA"/>
</dbReference>
<comment type="caution">
    <text evidence="1">The sequence shown here is derived from an EMBL/GenBank/DDBJ whole genome shotgun (WGS) entry which is preliminary data.</text>
</comment>
<proteinExistence type="predicted"/>
<dbReference type="Gene3D" id="2.30.110.10">
    <property type="entry name" value="Electron Transport, Fmn-binding Protein, Chain A"/>
    <property type="match status" value="1"/>
</dbReference>
<dbReference type="RefSeq" id="WP_124541048.1">
    <property type="nucleotide sequence ID" value="NZ_QUSW01000003.1"/>
</dbReference>
<keyword evidence="2" id="KW-1185">Reference proteome</keyword>
<reference evidence="1 2" key="1">
    <citation type="submission" date="2018-08" db="EMBL/GenBank/DDBJ databases">
        <authorList>
            <person name="Khan S.A."/>
            <person name="Jeon C.O."/>
            <person name="Chun B.H."/>
            <person name="Jeong S.E."/>
        </authorList>
    </citation>
    <scope>NUCLEOTIDE SEQUENCE [LARGE SCALE GENOMIC DNA]</scope>
    <source>
        <strain evidence="1 2">S-16</strain>
    </source>
</reference>
<evidence type="ECO:0000313" key="2">
    <source>
        <dbReference type="Proteomes" id="UP000267464"/>
    </source>
</evidence>
<dbReference type="PANTHER" id="PTHR35802:SF1">
    <property type="entry name" value="PROTEASE SYNTHASE AND SPORULATION PROTEIN PAI 2"/>
    <property type="match status" value="1"/>
</dbReference>
<reference evidence="1 2" key="2">
    <citation type="submission" date="2018-12" db="EMBL/GenBank/DDBJ databases">
        <title>Rhizobacter gummiphilus sp. nov., a rubber-degrading bacterium isolated from the soil of a botanical garden in Japan.</title>
        <authorList>
            <person name="Shunsuke S.S."/>
        </authorList>
    </citation>
    <scope>NUCLEOTIDE SEQUENCE [LARGE SCALE GENOMIC DNA]</scope>
    <source>
        <strain evidence="1 2">S-16</strain>
    </source>
</reference>
<protein>
    <submittedName>
        <fullName evidence="1">FMN-binding negative transcriptional regulator</fullName>
    </submittedName>
</protein>
<accession>A0A3N7HRY1</accession>
<dbReference type="AlphaFoldDB" id="A0A3N7HRY1"/>
<dbReference type="Proteomes" id="UP000267464">
    <property type="component" value="Unassembled WGS sequence"/>
</dbReference>
<gene>
    <name evidence="1" type="ORF">DZC73_14610</name>
</gene>
<dbReference type="PIRSF" id="PIRSF010372">
    <property type="entry name" value="PaiB"/>
    <property type="match status" value="1"/>
</dbReference>
<dbReference type="InterPro" id="IPR007396">
    <property type="entry name" value="TR_PAI2-type"/>
</dbReference>
<dbReference type="Pfam" id="PF04299">
    <property type="entry name" value="FMN_bind_2"/>
    <property type="match status" value="1"/>
</dbReference>
<dbReference type="OrthoDB" id="9794948at2"/>
<dbReference type="InterPro" id="IPR012349">
    <property type="entry name" value="Split_barrel_FMN-bd"/>
</dbReference>
<sequence>MYTPAHFDESRPEVLHALMREHPFGLLVTQSDAGLSANGIPFLFDAQRGPLGTLRAHVARGNPVWREARQDAESLVVFQGPQAYVSPSWYATKAQTGMVVPTWNYVMVQARGRLQVRDDPEWVLQLVSELTDRHEAPRDAPWKVADAPQGFTQGLLKAIVGLEIELASLEGKWKVSQNRPAADREGVITGLARQGSEMSHAMAAQVKQPGNAG</sequence>
<organism evidence="1 2">
    <name type="scientific">Piscinibacter terrae</name>
    <dbReference type="NCBI Taxonomy" id="2496871"/>
    <lineage>
        <taxon>Bacteria</taxon>
        <taxon>Pseudomonadati</taxon>
        <taxon>Pseudomonadota</taxon>
        <taxon>Betaproteobacteria</taxon>
        <taxon>Burkholderiales</taxon>
        <taxon>Sphaerotilaceae</taxon>
        <taxon>Piscinibacter</taxon>
    </lineage>
</organism>
<dbReference type="SUPFAM" id="SSF50475">
    <property type="entry name" value="FMN-binding split barrel"/>
    <property type="match status" value="1"/>
</dbReference>
<dbReference type="PANTHER" id="PTHR35802">
    <property type="entry name" value="PROTEASE SYNTHASE AND SPORULATION PROTEIN PAI 2"/>
    <property type="match status" value="1"/>
</dbReference>